<dbReference type="EMBL" id="JABXXO010000014">
    <property type="protein sequence ID" value="KAF7761329.1"/>
    <property type="molecule type" value="Genomic_DNA"/>
</dbReference>
<feature type="region of interest" description="Disordered" evidence="1">
    <location>
        <begin position="607"/>
        <end position="638"/>
    </location>
</feature>
<evidence type="ECO:0000256" key="1">
    <source>
        <dbReference type="SAM" id="MobiDB-lite"/>
    </source>
</evidence>
<evidence type="ECO:0000313" key="3">
    <source>
        <dbReference type="Proteomes" id="UP000629468"/>
    </source>
</evidence>
<evidence type="ECO:0000313" key="2">
    <source>
        <dbReference type="EMBL" id="KAF7761329.1"/>
    </source>
</evidence>
<organism evidence="2 3">
    <name type="scientific">Agaricus bisporus var. burnettii</name>
    <dbReference type="NCBI Taxonomy" id="192524"/>
    <lineage>
        <taxon>Eukaryota</taxon>
        <taxon>Fungi</taxon>
        <taxon>Dikarya</taxon>
        <taxon>Basidiomycota</taxon>
        <taxon>Agaricomycotina</taxon>
        <taxon>Agaricomycetes</taxon>
        <taxon>Agaricomycetidae</taxon>
        <taxon>Agaricales</taxon>
        <taxon>Agaricineae</taxon>
        <taxon>Agaricaceae</taxon>
        <taxon>Agaricus</taxon>
    </lineage>
</organism>
<protein>
    <recommendedName>
        <fullName evidence="4">SAP domain-containing protein</fullName>
    </recommendedName>
</protein>
<proteinExistence type="predicted"/>
<accession>A0A8H7C4C5</accession>
<feature type="compositionally biased region" description="Low complexity" evidence="1">
    <location>
        <begin position="626"/>
        <end position="638"/>
    </location>
</feature>
<name>A0A8H7C4C5_AGABI</name>
<comment type="caution">
    <text evidence="2">The sequence shown here is derived from an EMBL/GenBank/DDBJ whole genome shotgun (WGS) entry which is preliminary data.</text>
</comment>
<dbReference type="AlphaFoldDB" id="A0A8H7C4C5"/>
<sequence>MAHNTTSTFPDHPEYPPMDQQGLSSEFVPPVLSLSPLAPSDKQHLPNPSLPHSLPVPQQNPSSFQNTLHSGLPVNHGFSTQTNQAPPSEMANFLQHLEVIQQQQNLERQQNRQFLLQMTSEIHSLVQTVTQGQGHMATLTAAFLQERDGSNSRNHLHHDASSTRGRSPSIHGWPARFDHLSSSRLSSSPIPTLGPSDSLSHQPSLLGSSTQYQLKSQPAIRPDTYPPEIIWLRADVPTYLNISNSNKSRPPMVQCLRGANGTPLSSAEYGGVKEAVRQVFMQDLAPLAIADEQRNLGTDIKRSMTWYKEHHREKWWSAIAKIEYHQEIVGLCANHWKAEQLLSNTITSYNTLSPKRLDSLSPIRTGKHRRSPSESSSQKKRKRRTDSGGTSALVVDHDEASGIGGSGLDTQNSEMEDEIAQLQFIKVISSHKNLRDILQSEYGTITNAQQLLDAMEANPDFQHQEPSPAVVNFVKRIEEACPSSELGEDERNEGWGHYQFTAGGVTCRSVLCDWKAVGNTTMARRLITAAIKTCKVARSWCELLGVQPKSYLSDTYLDILVNHLWDIWQAAGGPVVIEKGKQTAGSSTNGVSRPPTIQCATQAAPRTLDIPSGPQTDNIMLPPPSTSRSRASSVNTTTQQLDQLSVGATSSHSDLQAFTIVQLKDWLAEYKIDTPKTKPKAFYIREILTKIGPGAEDIATRLKGVVGGKTKKKSALS</sequence>
<feature type="region of interest" description="Disordered" evidence="1">
    <location>
        <begin position="1"/>
        <end position="75"/>
    </location>
</feature>
<feature type="compositionally biased region" description="Low complexity" evidence="1">
    <location>
        <begin position="23"/>
        <end position="57"/>
    </location>
</feature>
<dbReference type="Proteomes" id="UP000629468">
    <property type="component" value="Unassembled WGS sequence"/>
</dbReference>
<gene>
    <name evidence="2" type="ORF">Agabi119p4_10738</name>
</gene>
<evidence type="ECO:0008006" key="4">
    <source>
        <dbReference type="Google" id="ProtNLM"/>
    </source>
</evidence>
<reference evidence="2 3" key="1">
    <citation type="journal article" name="Sci. Rep.">
        <title>Telomere-to-telomere assembled and centromere annotated genomes of the two main subspecies of the button mushroom Agaricus bisporus reveal especially polymorphic chromosome ends.</title>
        <authorList>
            <person name="Sonnenberg A.S.M."/>
            <person name="Sedaghat-Telgerd N."/>
            <person name="Lavrijssen B."/>
            <person name="Ohm R.A."/>
            <person name="Hendrickx P.M."/>
            <person name="Scholtmeijer K."/>
            <person name="Baars J.J.P."/>
            <person name="van Peer A."/>
        </authorList>
    </citation>
    <scope>NUCLEOTIDE SEQUENCE [LARGE SCALE GENOMIC DNA]</scope>
    <source>
        <strain evidence="2 3">H119_p4</strain>
    </source>
</reference>
<feature type="compositionally biased region" description="Polar residues" evidence="1">
    <location>
        <begin position="195"/>
        <end position="205"/>
    </location>
</feature>
<feature type="region of interest" description="Disordered" evidence="1">
    <location>
        <begin position="150"/>
        <end position="205"/>
    </location>
</feature>
<feature type="region of interest" description="Disordered" evidence="1">
    <location>
        <begin position="357"/>
        <end position="394"/>
    </location>
</feature>
<feature type="compositionally biased region" description="Polar residues" evidence="1">
    <location>
        <begin position="59"/>
        <end position="69"/>
    </location>
</feature>